<dbReference type="Proteomes" id="UP000070544">
    <property type="component" value="Unassembled WGS sequence"/>
</dbReference>
<name>A0A139A3X8_GONPJ</name>
<keyword evidence="1" id="KW-0560">Oxidoreductase</keyword>
<dbReference type="GO" id="GO:0016491">
    <property type="term" value="F:oxidoreductase activity"/>
    <property type="evidence" value="ECO:0007669"/>
    <property type="project" value="UniProtKB-KW"/>
</dbReference>
<dbReference type="SUPFAM" id="SSF51735">
    <property type="entry name" value="NAD(P)-binding Rossmann-fold domains"/>
    <property type="match status" value="1"/>
</dbReference>
<dbReference type="PANTHER" id="PTHR43157:SF31">
    <property type="entry name" value="PHOSPHATIDYLINOSITOL-GLYCAN BIOSYNTHESIS CLASS F PROTEIN"/>
    <property type="match status" value="1"/>
</dbReference>
<dbReference type="PANTHER" id="PTHR43157">
    <property type="entry name" value="PHOSPHATIDYLINOSITOL-GLYCAN BIOSYNTHESIS CLASS F PROTEIN-RELATED"/>
    <property type="match status" value="1"/>
</dbReference>
<evidence type="ECO:0008006" key="4">
    <source>
        <dbReference type="Google" id="ProtNLM"/>
    </source>
</evidence>
<gene>
    <name evidence="2" type="ORF">M427DRAFT_36267</name>
</gene>
<dbReference type="Pfam" id="PF00106">
    <property type="entry name" value="adh_short"/>
    <property type="match status" value="1"/>
</dbReference>
<reference evidence="2 3" key="1">
    <citation type="journal article" date="2015" name="Genome Biol. Evol.">
        <title>Phylogenomic analyses indicate that early fungi evolved digesting cell walls of algal ancestors of land plants.</title>
        <authorList>
            <person name="Chang Y."/>
            <person name="Wang S."/>
            <person name="Sekimoto S."/>
            <person name="Aerts A.L."/>
            <person name="Choi C."/>
            <person name="Clum A."/>
            <person name="LaButti K.M."/>
            <person name="Lindquist E.A."/>
            <person name="Yee Ngan C."/>
            <person name="Ohm R.A."/>
            <person name="Salamov A.A."/>
            <person name="Grigoriev I.V."/>
            <person name="Spatafora J.W."/>
            <person name="Berbee M.L."/>
        </authorList>
    </citation>
    <scope>NUCLEOTIDE SEQUENCE [LARGE SCALE GENOMIC DNA]</scope>
    <source>
        <strain evidence="2 3">JEL478</strain>
    </source>
</reference>
<dbReference type="OrthoDB" id="191139at2759"/>
<protein>
    <recommendedName>
        <fullName evidence="4">NAD(P)-binding protein</fullName>
    </recommendedName>
</protein>
<evidence type="ECO:0000313" key="2">
    <source>
        <dbReference type="EMBL" id="KXS11073.1"/>
    </source>
</evidence>
<dbReference type="STRING" id="1344416.A0A139A3X8"/>
<evidence type="ECO:0000313" key="3">
    <source>
        <dbReference type="Proteomes" id="UP000070544"/>
    </source>
</evidence>
<dbReference type="InterPro" id="IPR002347">
    <property type="entry name" value="SDR_fam"/>
</dbReference>
<evidence type="ECO:0000256" key="1">
    <source>
        <dbReference type="ARBA" id="ARBA00023002"/>
    </source>
</evidence>
<dbReference type="Gene3D" id="3.40.50.720">
    <property type="entry name" value="NAD(P)-binding Rossmann-like Domain"/>
    <property type="match status" value="1"/>
</dbReference>
<dbReference type="AlphaFoldDB" id="A0A139A3X8"/>
<organism evidence="2 3">
    <name type="scientific">Gonapodya prolifera (strain JEL478)</name>
    <name type="common">Monoblepharis prolifera</name>
    <dbReference type="NCBI Taxonomy" id="1344416"/>
    <lineage>
        <taxon>Eukaryota</taxon>
        <taxon>Fungi</taxon>
        <taxon>Fungi incertae sedis</taxon>
        <taxon>Chytridiomycota</taxon>
        <taxon>Chytridiomycota incertae sedis</taxon>
        <taxon>Monoblepharidomycetes</taxon>
        <taxon>Monoblepharidales</taxon>
        <taxon>Gonapodyaceae</taxon>
        <taxon>Gonapodya</taxon>
    </lineage>
</organism>
<proteinExistence type="predicted"/>
<dbReference type="EMBL" id="KQ965809">
    <property type="protein sequence ID" value="KXS11073.1"/>
    <property type="molecule type" value="Genomic_DNA"/>
</dbReference>
<keyword evidence="3" id="KW-1185">Reference proteome</keyword>
<accession>A0A139A3X8</accession>
<dbReference type="InterPro" id="IPR036291">
    <property type="entry name" value="NAD(P)-bd_dom_sf"/>
</dbReference>
<sequence length="254" mass="27246">MCAPAGGTRVTLIRDGVGSATVPDSASHVFVRYLDLSNFSSVKKFATEVMKEWATVDVLIYNAGIVGQKTHETTVDGNEVSFQTNHLSHILLTNLLLPAIQRSTVSRASYLSFLITRPPAVSTTHHSFPLPPPPLSHITTTTVCPGFVITGLGVAQDAAGIASMREKEGATPGHDGVYSSVFAACSVEAGFAAGGGGEVEEKKGEGKGKGEWRTYDTYAVRQELHPVAADEEVGRRLWEESRRLCGKYGEEVRL</sequence>